<dbReference type="EMBL" id="CP011125">
    <property type="protein sequence ID" value="AKF09880.1"/>
    <property type="molecule type" value="Genomic_DNA"/>
</dbReference>
<name>A0A0F6W870_9BACT</name>
<organism evidence="1 2">
    <name type="scientific">Sandaracinus amylolyticus</name>
    <dbReference type="NCBI Taxonomy" id="927083"/>
    <lineage>
        <taxon>Bacteria</taxon>
        <taxon>Pseudomonadati</taxon>
        <taxon>Myxococcota</taxon>
        <taxon>Polyangia</taxon>
        <taxon>Polyangiales</taxon>
        <taxon>Sandaracinaceae</taxon>
        <taxon>Sandaracinus</taxon>
    </lineage>
</organism>
<dbReference type="Proteomes" id="UP000034883">
    <property type="component" value="Chromosome"/>
</dbReference>
<evidence type="ECO:0000313" key="2">
    <source>
        <dbReference type="Proteomes" id="UP000034883"/>
    </source>
</evidence>
<dbReference type="KEGG" id="samy:DB32_007029"/>
<proteinExistence type="predicted"/>
<gene>
    <name evidence="1" type="ORF">DB32_007029</name>
</gene>
<protein>
    <recommendedName>
        <fullName evidence="3">SAP domain-containing protein</fullName>
    </recommendedName>
</protein>
<evidence type="ECO:0000313" key="1">
    <source>
        <dbReference type="EMBL" id="AKF09880.1"/>
    </source>
</evidence>
<evidence type="ECO:0008006" key="3">
    <source>
        <dbReference type="Google" id="ProtNLM"/>
    </source>
</evidence>
<dbReference type="AlphaFoldDB" id="A0A0F6W870"/>
<sequence length="103" mass="11443">MFAQLRGHELAAISGEFDLRRWGTKDSQVRTLWESHRAEESLLQALGSDDIEALLKRLKLRSSGSKKERILRAIDHFAQSDEASLRSYSAASASDLEGVPSEG</sequence>
<reference evidence="1 2" key="1">
    <citation type="submission" date="2015-03" db="EMBL/GenBank/DDBJ databases">
        <title>Genome assembly of Sandaracinus amylolyticus DSM 53668.</title>
        <authorList>
            <person name="Sharma G."/>
            <person name="Subramanian S."/>
        </authorList>
    </citation>
    <scope>NUCLEOTIDE SEQUENCE [LARGE SCALE GENOMIC DNA]</scope>
    <source>
        <strain evidence="1 2">DSM 53668</strain>
    </source>
</reference>
<keyword evidence="2" id="KW-1185">Reference proteome</keyword>
<accession>A0A0F6W870</accession>